<evidence type="ECO:0008006" key="4">
    <source>
        <dbReference type="Google" id="ProtNLM"/>
    </source>
</evidence>
<keyword evidence="1" id="KW-0472">Membrane</keyword>
<organism evidence="2 3">
    <name type="scientific">Corynebacterium pelargi</name>
    <dbReference type="NCBI Taxonomy" id="1471400"/>
    <lineage>
        <taxon>Bacteria</taxon>
        <taxon>Bacillati</taxon>
        <taxon>Actinomycetota</taxon>
        <taxon>Actinomycetes</taxon>
        <taxon>Mycobacteriales</taxon>
        <taxon>Corynebacteriaceae</taxon>
        <taxon>Corynebacterium</taxon>
    </lineage>
</organism>
<name>A0A410W9Y7_9CORY</name>
<evidence type="ECO:0000313" key="2">
    <source>
        <dbReference type="EMBL" id="QAU52746.1"/>
    </source>
</evidence>
<dbReference type="AlphaFoldDB" id="A0A410W9Y7"/>
<accession>A0A410W9Y7</accession>
<protein>
    <recommendedName>
        <fullName evidence="4">DUF4184 family protein</fullName>
    </recommendedName>
</protein>
<dbReference type="EMBL" id="CP035299">
    <property type="protein sequence ID" value="QAU52746.1"/>
    <property type="molecule type" value="Genomic_DNA"/>
</dbReference>
<feature type="transmembrane region" description="Helical" evidence="1">
    <location>
        <begin position="188"/>
        <end position="209"/>
    </location>
</feature>
<dbReference type="Proteomes" id="UP000288929">
    <property type="component" value="Chromosome"/>
</dbReference>
<keyword evidence="1" id="KW-0812">Transmembrane</keyword>
<feature type="transmembrane region" description="Helical" evidence="1">
    <location>
        <begin position="24"/>
        <end position="44"/>
    </location>
</feature>
<reference evidence="2 3" key="1">
    <citation type="submission" date="2019-01" db="EMBL/GenBank/DDBJ databases">
        <authorList>
            <person name="Ruckert C."/>
            <person name="Busche T."/>
            <person name="Kalinowski J."/>
        </authorList>
    </citation>
    <scope>NUCLEOTIDE SEQUENCE [LARGE SCALE GENOMIC DNA]</scope>
    <source>
        <strain evidence="2 3">136/3</strain>
    </source>
</reference>
<evidence type="ECO:0000313" key="3">
    <source>
        <dbReference type="Proteomes" id="UP000288929"/>
    </source>
</evidence>
<feature type="transmembrane region" description="Helical" evidence="1">
    <location>
        <begin position="64"/>
        <end position="88"/>
    </location>
</feature>
<dbReference type="InterPro" id="IPR025238">
    <property type="entry name" value="DUF4184"/>
</dbReference>
<proteinExistence type="predicted"/>
<keyword evidence="3" id="KW-1185">Reference proteome</keyword>
<gene>
    <name evidence="2" type="ORF">CPELA_07430</name>
</gene>
<feature type="transmembrane region" description="Helical" evidence="1">
    <location>
        <begin position="155"/>
        <end position="176"/>
    </location>
</feature>
<keyword evidence="1" id="KW-1133">Transmembrane helix</keyword>
<dbReference type="KEGG" id="cpeg:CPELA_07430"/>
<feature type="transmembrane region" description="Helical" evidence="1">
    <location>
        <begin position="221"/>
        <end position="248"/>
    </location>
</feature>
<evidence type="ECO:0000256" key="1">
    <source>
        <dbReference type="SAM" id="Phobius"/>
    </source>
</evidence>
<dbReference type="RefSeq" id="WP_164931169.1">
    <property type="nucleotide sequence ID" value="NZ_BMCX01000003.1"/>
</dbReference>
<feature type="transmembrane region" description="Helical" evidence="1">
    <location>
        <begin position="109"/>
        <end position="126"/>
    </location>
</feature>
<sequence length="257" mass="28882">MPYTLAHPIAVAAFKRPCLQQSKLRLITSAMVIGALVPDAVMFINPFYRMPWTYTDAHSFFGVWLFNLPLGMALWMSWVFVLAPAYRYCAPRSLALRLPDPQPIDVSRMAWAIPSIILGICTHLLWDSFTHAGYPLTSPGGPLDHTIGKLSLFRLLQHGSSVLGLIGVLFWIYLSLRTPKRTRAEYHFLRWPWLLPMISGVLAPVYLIMQQNLAHPKVLKLALLNIVTGSVSGVLMCAFFCALVVLAIKGARRVLRR</sequence>
<dbReference type="Pfam" id="PF13803">
    <property type="entry name" value="DUF4184"/>
    <property type="match status" value="1"/>
</dbReference>